<accession>M5G0C0</accession>
<keyword evidence="2" id="KW-1185">Reference proteome</keyword>
<dbReference type="AlphaFoldDB" id="M5G0C0"/>
<protein>
    <submittedName>
        <fullName evidence="1">Uncharacterized protein</fullName>
    </submittedName>
</protein>
<gene>
    <name evidence="1" type="ORF">DACRYDRAFT_16233</name>
</gene>
<name>M5G0C0_DACPD</name>
<sequence length="202" mass="22179">MAGNGHNDISNDIKAPDKRLLLGQGHNDISNDIKVKVPVPSRVAKGHDDISNNIKKGPDIALAIPIDEASAMALPAPRPSMPLSTGMGHQIMNDPPPPYEPQFKSMPSLIQAPAQVASSHHVFTKKTLAKLTDQHYFEHQYAKGIKTGKNLCVSYEATGTQYYHNWCHSWDVWWHGWSQGYAPVVSIVLTASPVDPKPLPVH</sequence>
<dbReference type="EMBL" id="JH795864">
    <property type="protein sequence ID" value="EJU01590.1"/>
    <property type="molecule type" value="Genomic_DNA"/>
</dbReference>
<dbReference type="GeneID" id="63686240"/>
<evidence type="ECO:0000313" key="1">
    <source>
        <dbReference type="EMBL" id="EJU01590.1"/>
    </source>
</evidence>
<organism evidence="1 2">
    <name type="scientific">Dacryopinax primogenitus (strain DJM 731)</name>
    <name type="common">Brown rot fungus</name>
    <dbReference type="NCBI Taxonomy" id="1858805"/>
    <lineage>
        <taxon>Eukaryota</taxon>
        <taxon>Fungi</taxon>
        <taxon>Dikarya</taxon>
        <taxon>Basidiomycota</taxon>
        <taxon>Agaricomycotina</taxon>
        <taxon>Dacrymycetes</taxon>
        <taxon>Dacrymycetales</taxon>
        <taxon>Dacrymycetaceae</taxon>
        <taxon>Dacryopinax</taxon>
    </lineage>
</organism>
<dbReference type="RefSeq" id="XP_040628487.1">
    <property type="nucleotide sequence ID" value="XM_040771178.1"/>
</dbReference>
<reference evidence="1 2" key="1">
    <citation type="journal article" date="2012" name="Science">
        <title>The Paleozoic origin of enzymatic lignin decomposition reconstructed from 31 fungal genomes.</title>
        <authorList>
            <person name="Floudas D."/>
            <person name="Binder M."/>
            <person name="Riley R."/>
            <person name="Barry K."/>
            <person name="Blanchette R.A."/>
            <person name="Henrissat B."/>
            <person name="Martinez A.T."/>
            <person name="Otillar R."/>
            <person name="Spatafora J.W."/>
            <person name="Yadav J.S."/>
            <person name="Aerts A."/>
            <person name="Benoit I."/>
            <person name="Boyd A."/>
            <person name="Carlson A."/>
            <person name="Copeland A."/>
            <person name="Coutinho P.M."/>
            <person name="de Vries R.P."/>
            <person name="Ferreira P."/>
            <person name="Findley K."/>
            <person name="Foster B."/>
            <person name="Gaskell J."/>
            <person name="Glotzer D."/>
            <person name="Gorecki P."/>
            <person name="Heitman J."/>
            <person name="Hesse C."/>
            <person name="Hori C."/>
            <person name="Igarashi K."/>
            <person name="Jurgens J.A."/>
            <person name="Kallen N."/>
            <person name="Kersten P."/>
            <person name="Kohler A."/>
            <person name="Kuees U."/>
            <person name="Kumar T.K.A."/>
            <person name="Kuo A."/>
            <person name="LaButti K."/>
            <person name="Larrondo L.F."/>
            <person name="Lindquist E."/>
            <person name="Ling A."/>
            <person name="Lombard V."/>
            <person name="Lucas S."/>
            <person name="Lundell T."/>
            <person name="Martin R."/>
            <person name="McLaughlin D.J."/>
            <person name="Morgenstern I."/>
            <person name="Morin E."/>
            <person name="Murat C."/>
            <person name="Nagy L.G."/>
            <person name="Nolan M."/>
            <person name="Ohm R.A."/>
            <person name="Patyshakuliyeva A."/>
            <person name="Rokas A."/>
            <person name="Ruiz-Duenas F.J."/>
            <person name="Sabat G."/>
            <person name="Salamov A."/>
            <person name="Samejima M."/>
            <person name="Schmutz J."/>
            <person name="Slot J.C."/>
            <person name="St John F."/>
            <person name="Stenlid J."/>
            <person name="Sun H."/>
            <person name="Sun S."/>
            <person name="Syed K."/>
            <person name="Tsang A."/>
            <person name="Wiebenga A."/>
            <person name="Young D."/>
            <person name="Pisabarro A."/>
            <person name="Eastwood D.C."/>
            <person name="Martin F."/>
            <person name="Cullen D."/>
            <person name="Grigoriev I.V."/>
            <person name="Hibbett D.S."/>
        </authorList>
    </citation>
    <scope>NUCLEOTIDE SEQUENCE [LARGE SCALE GENOMIC DNA]</scope>
    <source>
        <strain evidence="1 2">DJM-731 SS1</strain>
    </source>
</reference>
<proteinExistence type="predicted"/>
<dbReference type="Proteomes" id="UP000030653">
    <property type="component" value="Unassembled WGS sequence"/>
</dbReference>
<evidence type="ECO:0000313" key="2">
    <source>
        <dbReference type="Proteomes" id="UP000030653"/>
    </source>
</evidence>
<dbReference type="HOGENOM" id="CLU_1354574_0_0_1"/>